<dbReference type="PROSITE" id="PS50893">
    <property type="entry name" value="ABC_TRANSPORTER_2"/>
    <property type="match status" value="1"/>
</dbReference>
<reference evidence="8 9" key="1">
    <citation type="submission" date="2020-10" db="EMBL/GenBank/DDBJ databases">
        <authorList>
            <person name="Peeters C."/>
        </authorList>
    </citation>
    <scope>NUCLEOTIDE SEQUENCE [LARGE SCALE GENOMIC DNA]</scope>
    <source>
        <strain evidence="8 9">LMG 27952</strain>
    </source>
</reference>
<evidence type="ECO:0000259" key="7">
    <source>
        <dbReference type="PROSITE" id="PS50893"/>
    </source>
</evidence>
<keyword evidence="1" id="KW-0813">Transport</keyword>
<proteinExistence type="predicted"/>
<keyword evidence="6" id="KW-0472">Membrane</keyword>
<evidence type="ECO:0000256" key="2">
    <source>
        <dbReference type="ARBA" id="ARBA00022475"/>
    </source>
</evidence>
<evidence type="ECO:0000256" key="1">
    <source>
        <dbReference type="ARBA" id="ARBA00022448"/>
    </source>
</evidence>
<keyword evidence="2" id="KW-1003">Cell membrane</keyword>
<dbReference type="InterPro" id="IPR040582">
    <property type="entry name" value="OB_MalK-like"/>
</dbReference>
<dbReference type="InterPro" id="IPR008995">
    <property type="entry name" value="Mo/tungstate-bd_C_term_dom"/>
</dbReference>
<keyword evidence="3" id="KW-0997">Cell inner membrane</keyword>
<evidence type="ECO:0000313" key="9">
    <source>
        <dbReference type="Proteomes" id="UP000656319"/>
    </source>
</evidence>
<dbReference type="Proteomes" id="UP000656319">
    <property type="component" value="Unassembled WGS sequence"/>
</dbReference>
<sequence>MASISLRGVQKAYGENAPVIRNVDLEIGRNEFCVFLGPSGCGKSTLLRMIAGLEDLTDGDISIDGKLVNDVPAAQRGVAMVFQSYALFPHMTVYENMAFGLKLAKTPKAEIDRKVREAARILQLEALLERHPKALSGGQRQRVAIGRAIVREPGVFLFDEPLSNLDATLRGQTRIEIARLHRQFEQASVVYVTHDQIEAMTLADKIVLLHSGKDTERYGSIAQVGAPLELYHRPASRFVAGFIGSPRMNFLPARVVAIEANGVSITLDESGETVRLPVQGARLAVGAPVTFGVRPEHLELVVEGVAPRTPGNAQDTLTIARAITLVEELGEHSYVHFDQPGGAVLVAKAPGDSRLGSGDSARFRASASACHLFAEDGFTVTPLAIADQPA</sequence>
<dbReference type="InterPro" id="IPR015855">
    <property type="entry name" value="ABC_transpr_MalK-like"/>
</dbReference>
<dbReference type="Pfam" id="PF00005">
    <property type="entry name" value="ABC_tran"/>
    <property type="match status" value="1"/>
</dbReference>
<evidence type="ECO:0000256" key="5">
    <source>
        <dbReference type="ARBA" id="ARBA00022840"/>
    </source>
</evidence>
<dbReference type="EMBL" id="CAJHCQ010000017">
    <property type="protein sequence ID" value="CAD6553717.1"/>
    <property type="molecule type" value="Genomic_DNA"/>
</dbReference>
<dbReference type="InterPro" id="IPR017871">
    <property type="entry name" value="ABC_transporter-like_CS"/>
</dbReference>
<dbReference type="SMART" id="SM00382">
    <property type="entry name" value="AAA"/>
    <property type="match status" value="1"/>
</dbReference>
<keyword evidence="9" id="KW-1185">Reference proteome</keyword>
<evidence type="ECO:0000256" key="6">
    <source>
        <dbReference type="ARBA" id="ARBA00023136"/>
    </source>
</evidence>
<dbReference type="Gene3D" id="2.40.50.140">
    <property type="entry name" value="Nucleic acid-binding proteins"/>
    <property type="match status" value="1"/>
</dbReference>
<organism evidence="8 9">
    <name type="scientific">Paraburkholderia hiiakae</name>
    <dbReference type="NCBI Taxonomy" id="1081782"/>
    <lineage>
        <taxon>Bacteria</taxon>
        <taxon>Pseudomonadati</taxon>
        <taxon>Pseudomonadota</taxon>
        <taxon>Betaproteobacteria</taxon>
        <taxon>Burkholderiales</taxon>
        <taxon>Burkholderiaceae</taxon>
        <taxon>Paraburkholderia</taxon>
    </lineage>
</organism>
<accession>A0ABM8P1R8</accession>
<dbReference type="RefSeq" id="WP_201699015.1">
    <property type="nucleotide sequence ID" value="NZ_CAJHCQ010000017.1"/>
</dbReference>
<dbReference type="InterPro" id="IPR003439">
    <property type="entry name" value="ABC_transporter-like_ATP-bd"/>
</dbReference>
<keyword evidence="4" id="KW-0547">Nucleotide-binding</keyword>
<dbReference type="InterPro" id="IPR012340">
    <property type="entry name" value="NA-bd_OB-fold"/>
</dbReference>
<dbReference type="GO" id="GO:0005524">
    <property type="term" value="F:ATP binding"/>
    <property type="evidence" value="ECO:0007669"/>
    <property type="project" value="UniProtKB-KW"/>
</dbReference>
<dbReference type="InterPro" id="IPR003593">
    <property type="entry name" value="AAA+_ATPase"/>
</dbReference>
<dbReference type="NCBIfam" id="NF008653">
    <property type="entry name" value="PRK11650.1"/>
    <property type="match status" value="1"/>
</dbReference>
<evidence type="ECO:0000256" key="3">
    <source>
        <dbReference type="ARBA" id="ARBA00022519"/>
    </source>
</evidence>
<dbReference type="PROSITE" id="PS00211">
    <property type="entry name" value="ABC_TRANSPORTER_1"/>
    <property type="match status" value="1"/>
</dbReference>
<evidence type="ECO:0000313" key="8">
    <source>
        <dbReference type="EMBL" id="CAD6553717.1"/>
    </source>
</evidence>
<dbReference type="Gene3D" id="3.40.50.300">
    <property type="entry name" value="P-loop containing nucleotide triphosphate hydrolases"/>
    <property type="match status" value="1"/>
</dbReference>
<dbReference type="SUPFAM" id="SSF50331">
    <property type="entry name" value="MOP-like"/>
    <property type="match status" value="1"/>
</dbReference>
<protein>
    <submittedName>
        <fullName evidence="8">Maltose/maltodextrin import ATP-binding protein MalK</fullName>
    </submittedName>
</protein>
<dbReference type="SUPFAM" id="SSF52540">
    <property type="entry name" value="P-loop containing nucleoside triphosphate hydrolases"/>
    <property type="match status" value="1"/>
</dbReference>
<comment type="caution">
    <text evidence="8">The sequence shown here is derived from an EMBL/GenBank/DDBJ whole genome shotgun (WGS) entry which is preliminary data.</text>
</comment>
<gene>
    <name evidence="8" type="primary">malK_5</name>
    <name evidence="8" type="ORF">LMG27952_05471</name>
</gene>
<dbReference type="InterPro" id="IPR047641">
    <property type="entry name" value="ABC_transpr_MalK/UgpC-like"/>
</dbReference>
<name>A0ABM8P1R8_9BURK</name>
<dbReference type="Gene3D" id="2.40.50.100">
    <property type="match status" value="1"/>
</dbReference>
<dbReference type="PANTHER" id="PTHR43875">
    <property type="entry name" value="MALTODEXTRIN IMPORT ATP-BINDING PROTEIN MSMX"/>
    <property type="match status" value="1"/>
</dbReference>
<evidence type="ECO:0000256" key="4">
    <source>
        <dbReference type="ARBA" id="ARBA00022741"/>
    </source>
</evidence>
<dbReference type="Pfam" id="PF17912">
    <property type="entry name" value="OB_MalK"/>
    <property type="match status" value="1"/>
</dbReference>
<dbReference type="InterPro" id="IPR027417">
    <property type="entry name" value="P-loop_NTPase"/>
</dbReference>
<dbReference type="PANTHER" id="PTHR43875:SF3">
    <property type="entry name" value="MALTOSE_MALTODEXTRIN IMPORT ATP-BINDING PROTEIN MALK"/>
    <property type="match status" value="1"/>
</dbReference>
<feature type="domain" description="ABC transporter" evidence="7">
    <location>
        <begin position="4"/>
        <end position="243"/>
    </location>
</feature>
<keyword evidence="5 8" id="KW-0067">ATP-binding</keyword>
<dbReference type="CDD" id="cd03301">
    <property type="entry name" value="ABC_MalK_N"/>
    <property type="match status" value="1"/>
</dbReference>